<feature type="transmembrane region" description="Helical" evidence="1">
    <location>
        <begin position="78"/>
        <end position="100"/>
    </location>
</feature>
<feature type="transmembrane region" description="Helical" evidence="1">
    <location>
        <begin position="12"/>
        <end position="33"/>
    </location>
</feature>
<evidence type="ECO:0000313" key="3">
    <source>
        <dbReference type="Proteomes" id="UP000177310"/>
    </source>
</evidence>
<evidence type="ECO:0000256" key="1">
    <source>
        <dbReference type="SAM" id="Phobius"/>
    </source>
</evidence>
<organism evidence="2 3">
    <name type="scientific">Candidatus Buchananbacteria bacterium RIFCSPHIGHO2_02_FULL_56_16</name>
    <dbReference type="NCBI Taxonomy" id="1797542"/>
    <lineage>
        <taxon>Bacteria</taxon>
        <taxon>Candidatus Buchananiibacteriota</taxon>
    </lineage>
</organism>
<gene>
    <name evidence="2" type="ORF">A3J59_04700</name>
</gene>
<comment type="caution">
    <text evidence="2">The sequence shown here is derived from an EMBL/GenBank/DDBJ whole genome shotgun (WGS) entry which is preliminary data.</text>
</comment>
<keyword evidence="1" id="KW-0472">Membrane</keyword>
<reference evidence="2 3" key="1">
    <citation type="journal article" date="2016" name="Nat. Commun.">
        <title>Thousands of microbial genomes shed light on interconnected biogeochemical processes in an aquifer system.</title>
        <authorList>
            <person name="Anantharaman K."/>
            <person name="Brown C.T."/>
            <person name="Hug L.A."/>
            <person name="Sharon I."/>
            <person name="Castelle C.J."/>
            <person name="Probst A.J."/>
            <person name="Thomas B.C."/>
            <person name="Singh A."/>
            <person name="Wilkins M.J."/>
            <person name="Karaoz U."/>
            <person name="Brodie E.L."/>
            <person name="Williams K.H."/>
            <person name="Hubbard S.S."/>
            <person name="Banfield J.F."/>
        </authorList>
    </citation>
    <scope>NUCLEOTIDE SEQUENCE [LARGE SCALE GENOMIC DNA]</scope>
</reference>
<evidence type="ECO:0000313" key="2">
    <source>
        <dbReference type="EMBL" id="OGY50232.1"/>
    </source>
</evidence>
<feature type="transmembrane region" description="Helical" evidence="1">
    <location>
        <begin position="45"/>
        <end position="66"/>
    </location>
</feature>
<proteinExistence type="predicted"/>
<dbReference type="EMBL" id="MHIL01000033">
    <property type="protein sequence ID" value="OGY50232.1"/>
    <property type="molecule type" value="Genomic_DNA"/>
</dbReference>
<keyword evidence="1" id="KW-1133">Transmembrane helix</keyword>
<name>A0A1G1YD08_9BACT</name>
<keyword evidence="1" id="KW-0812">Transmembrane</keyword>
<dbReference type="STRING" id="1797542.A3J59_04700"/>
<dbReference type="AlphaFoldDB" id="A0A1G1YD08"/>
<dbReference type="Proteomes" id="UP000177310">
    <property type="component" value="Unassembled WGS sequence"/>
</dbReference>
<accession>A0A1G1YD08</accession>
<protein>
    <submittedName>
        <fullName evidence="2">Uncharacterized protein</fullName>
    </submittedName>
</protein>
<sequence>MTRIIKKESLQSCLVFLMVYFIFYFFLWAFISADAEITGVDENTIGLVYLSVPLIAYVVIKLMAIARGVKISEFNTKTNVLILIGVLITVWALFHLYSFLTIN</sequence>